<keyword evidence="1" id="KW-0479">Metal-binding</keyword>
<evidence type="ECO:0000256" key="1">
    <source>
        <dbReference type="ARBA" id="ARBA00022723"/>
    </source>
</evidence>
<dbReference type="GO" id="GO:0003677">
    <property type="term" value="F:DNA binding"/>
    <property type="evidence" value="ECO:0007669"/>
    <property type="project" value="UniProtKB-KW"/>
</dbReference>
<evidence type="ECO:0000256" key="3">
    <source>
        <dbReference type="ARBA" id="ARBA00023015"/>
    </source>
</evidence>
<organism evidence="8 9">
    <name type="scientific">Fusarium sarcochroum</name>
    <dbReference type="NCBI Taxonomy" id="1208366"/>
    <lineage>
        <taxon>Eukaryota</taxon>
        <taxon>Fungi</taxon>
        <taxon>Dikarya</taxon>
        <taxon>Ascomycota</taxon>
        <taxon>Pezizomycotina</taxon>
        <taxon>Sordariomycetes</taxon>
        <taxon>Hypocreomycetidae</taxon>
        <taxon>Hypocreales</taxon>
        <taxon>Nectriaceae</taxon>
        <taxon>Fusarium</taxon>
        <taxon>Fusarium lateritium species complex</taxon>
    </lineage>
</organism>
<evidence type="ECO:0000256" key="6">
    <source>
        <dbReference type="ARBA" id="ARBA00023242"/>
    </source>
</evidence>
<comment type="caution">
    <text evidence="8">The sequence shown here is derived from an EMBL/GenBank/DDBJ whole genome shotgun (WGS) entry which is preliminary data.</text>
</comment>
<reference evidence="8" key="1">
    <citation type="journal article" date="2020" name="BMC Genomics">
        <title>Correction to: Identification and distribution of gene clusters required for synthesis of sphingolipid metabolism inhibitors in diverse species of the filamentous fungus Fusarium.</title>
        <authorList>
            <person name="Kim H.S."/>
            <person name="Lohmar J.M."/>
            <person name="Busman M."/>
            <person name="Brown D.W."/>
            <person name="Naumann T.A."/>
            <person name="Divon H.H."/>
            <person name="Lysoe E."/>
            <person name="Uhlig S."/>
            <person name="Proctor R.H."/>
        </authorList>
    </citation>
    <scope>NUCLEOTIDE SEQUENCE</scope>
    <source>
        <strain evidence="8">NRRL 20472</strain>
    </source>
</reference>
<keyword evidence="3" id="KW-0805">Transcription regulation</keyword>
<keyword evidence="6" id="KW-0539">Nucleus</keyword>
<keyword evidence="9" id="KW-1185">Reference proteome</keyword>
<name>A0A8H4TWT6_9HYPO</name>
<evidence type="ECO:0000256" key="4">
    <source>
        <dbReference type="ARBA" id="ARBA00023125"/>
    </source>
</evidence>
<gene>
    <name evidence="8" type="ORF">FSARC_6597</name>
</gene>
<dbReference type="PANTHER" id="PTHR36206:SF16">
    <property type="entry name" value="TRANSCRIPTION FACTOR DOMAIN-CONTAINING PROTEIN-RELATED"/>
    <property type="match status" value="1"/>
</dbReference>
<dbReference type="PANTHER" id="PTHR36206">
    <property type="entry name" value="ASPERCRYPTIN BIOSYNTHESIS CLUSTER-SPECIFIC TRANSCRIPTION REGULATOR ATNN-RELATED"/>
    <property type="match status" value="1"/>
</dbReference>
<protein>
    <submittedName>
        <fullName evidence="8">Uncharacterized protein</fullName>
    </submittedName>
</protein>
<proteinExistence type="predicted"/>
<evidence type="ECO:0000256" key="2">
    <source>
        <dbReference type="ARBA" id="ARBA00022833"/>
    </source>
</evidence>
<dbReference type="OrthoDB" id="3145928at2759"/>
<evidence type="ECO:0000256" key="7">
    <source>
        <dbReference type="SAM" id="MobiDB-lite"/>
    </source>
</evidence>
<evidence type="ECO:0000313" key="9">
    <source>
        <dbReference type="Proteomes" id="UP000622797"/>
    </source>
</evidence>
<feature type="compositionally biased region" description="Basic and acidic residues" evidence="7">
    <location>
        <begin position="306"/>
        <end position="316"/>
    </location>
</feature>
<dbReference type="EMBL" id="JABEXW010000337">
    <property type="protein sequence ID" value="KAF4965610.1"/>
    <property type="molecule type" value="Genomic_DNA"/>
</dbReference>
<feature type="region of interest" description="Disordered" evidence="7">
    <location>
        <begin position="306"/>
        <end position="327"/>
    </location>
</feature>
<keyword evidence="5" id="KW-0804">Transcription</keyword>
<evidence type="ECO:0000256" key="5">
    <source>
        <dbReference type="ARBA" id="ARBA00023163"/>
    </source>
</evidence>
<dbReference type="InterPro" id="IPR052360">
    <property type="entry name" value="Transcr_Regulatory_Proteins"/>
</dbReference>
<dbReference type="AlphaFoldDB" id="A0A8H4TWT6"/>
<keyword evidence="4" id="KW-0238">DNA-binding</keyword>
<dbReference type="GO" id="GO:0046872">
    <property type="term" value="F:metal ion binding"/>
    <property type="evidence" value="ECO:0007669"/>
    <property type="project" value="UniProtKB-KW"/>
</dbReference>
<keyword evidence="2" id="KW-0862">Zinc</keyword>
<evidence type="ECO:0000313" key="8">
    <source>
        <dbReference type="EMBL" id="KAF4965610.1"/>
    </source>
</evidence>
<dbReference type="Proteomes" id="UP000622797">
    <property type="component" value="Unassembled WGS sequence"/>
</dbReference>
<accession>A0A8H4TWT6</accession>
<sequence>MLRGAQLDSSRHSTRIVLIGCLLFVTIEHLQKRYSQAQLHLRNGLHILACQKSRGLLQSSGDSADHWLTEAFSRLDLQTELLLYNTEEKDLSLYEQQVSGRGGLASLGSLDEARSWVDFLMSQAFQLQRESYSAENSEDVAQLFRLSSKKRQLQQDLTSWLQAFRAFKPQPPSDPKGQVAYGLLLAYHEMTVIITGTSLSLQDEFLFDQFTSNFTSIITSCRIIIAAARALATDHNSTFNHKTHLGFSTDMGIIRPLYYTALKCRVGDVRREALSMLHSQTHQEGIWDAPTASLVASEVVHLEENGFGEKDGKDGPESVQYEHQSSDQCSRISDAWVELPSSPESELRLTVRQRSRNGTWTIGHRAYNGICWM</sequence>
<reference evidence="8" key="2">
    <citation type="submission" date="2020-05" db="EMBL/GenBank/DDBJ databases">
        <authorList>
            <person name="Kim H.-S."/>
            <person name="Proctor R.H."/>
            <person name="Brown D.W."/>
        </authorList>
    </citation>
    <scope>NUCLEOTIDE SEQUENCE</scope>
    <source>
        <strain evidence="8">NRRL 20472</strain>
    </source>
</reference>